<dbReference type="Proteomes" id="UP000557307">
    <property type="component" value="Unassembled WGS sequence"/>
</dbReference>
<sequence>MKVLFVSSGNKKGGISPIVYNQGESIKKQGIELDYFTVEGKGWKGYVEHLIPLAKKVRQNKYDLVHAHYSLCGILATMAVPKAIPIIVSLMGTFQKNTWKYHVIRFLGRTRWKEVIVKSALMKKQIGIDRAHILPNGVDLTKFHSLQTKEELRAELGLPEKKKIVLFVSDPARPEKNFALCKASVEGLEREGVELVAVYNKPHEEVTRYMLAADVLMLTSFTEGSPNVIKEAMAASCPIVSTNVGDVSLLLNGLEGTYILHSFSSGEGTLAVRRALAFEKRTEGVNQLKMLHLDEVDVAQRIIHLYQTPI</sequence>
<protein>
    <submittedName>
        <fullName evidence="2">Glycosyltransferase involved in cell wall biosynthesis</fullName>
    </submittedName>
</protein>
<evidence type="ECO:0000259" key="1">
    <source>
        <dbReference type="Pfam" id="PF13439"/>
    </source>
</evidence>
<dbReference type="Pfam" id="PF13692">
    <property type="entry name" value="Glyco_trans_1_4"/>
    <property type="match status" value="1"/>
</dbReference>
<organism evidence="2 3">
    <name type="scientific">Rhabdobacter roseus</name>
    <dbReference type="NCBI Taxonomy" id="1655419"/>
    <lineage>
        <taxon>Bacteria</taxon>
        <taxon>Pseudomonadati</taxon>
        <taxon>Bacteroidota</taxon>
        <taxon>Cytophagia</taxon>
        <taxon>Cytophagales</taxon>
        <taxon>Cytophagaceae</taxon>
        <taxon>Rhabdobacter</taxon>
    </lineage>
</organism>
<dbReference type="AlphaFoldDB" id="A0A840TIR8"/>
<keyword evidence="3" id="KW-1185">Reference proteome</keyword>
<dbReference type="InterPro" id="IPR028098">
    <property type="entry name" value="Glyco_trans_4-like_N"/>
</dbReference>
<comment type="caution">
    <text evidence="2">The sequence shown here is derived from an EMBL/GenBank/DDBJ whole genome shotgun (WGS) entry which is preliminary data.</text>
</comment>
<dbReference type="InterPro" id="IPR050194">
    <property type="entry name" value="Glycosyltransferase_grp1"/>
</dbReference>
<dbReference type="Pfam" id="PF13439">
    <property type="entry name" value="Glyco_transf_4"/>
    <property type="match status" value="1"/>
</dbReference>
<dbReference type="PANTHER" id="PTHR45947">
    <property type="entry name" value="SULFOQUINOVOSYL TRANSFERASE SQD2"/>
    <property type="match status" value="1"/>
</dbReference>
<reference evidence="2 3" key="1">
    <citation type="submission" date="2020-08" db="EMBL/GenBank/DDBJ databases">
        <title>Genomic Encyclopedia of Type Strains, Phase IV (KMG-IV): sequencing the most valuable type-strain genomes for metagenomic binning, comparative biology and taxonomic classification.</title>
        <authorList>
            <person name="Goeker M."/>
        </authorList>
    </citation>
    <scope>NUCLEOTIDE SEQUENCE [LARGE SCALE GENOMIC DNA]</scope>
    <source>
        <strain evidence="2 3">DSM 105074</strain>
    </source>
</reference>
<dbReference type="RefSeq" id="WP_184172485.1">
    <property type="nucleotide sequence ID" value="NZ_JACHGF010000002.1"/>
</dbReference>
<gene>
    <name evidence="2" type="ORF">HNQ92_001377</name>
</gene>
<dbReference type="PANTHER" id="PTHR45947:SF3">
    <property type="entry name" value="SULFOQUINOVOSYL TRANSFERASE SQD2"/>
    <property type="match status" value="1"/>
</dbReference>
<feature type="domain" description="Glycosyltransferase subfamily 4-like N-terminal" evidence="1">
    <location>
        <begin position="41"/>
        <end position="141"/>
    </location>
</feature>
<dbReference type="Gene3D" id="3.40.50.2000">
    <property type="entry name" value="Glycogen Phosphorylase B"/>
    <property type="match status" value="2"/>
</dbReference>
<proteinExistence type="predicted"/>
<keyword evidence="2" id="KW-0808">Transferase</keyword>
<dbReference type="GO" id="GO:0016757">
    <property type="term" value="F:glycosyltransferase activity"/>
    <property type="evidence" value="ECO:0007669"/>
    <property type="project" value="UniProtKB-ARBA"/>
</dbReference>
<evidence type="ECO:0000313" key="2">
    <source>
        <dbReference type="EMBL" id="MBB5283251.1"/>
    </source>
</evidence>
<name>A0A840TIR8_9BACT</name>
<accession>A0A840TIR8</accession>
<dbReference type="EMBL" id="JACHGF010000002">
    <property type="protein sequence ID" value="MBB5283251.1"/>
    <property type="molecule type" value="Genomic_DNA"/>
</dbReference>
<dbReference type="SUPFAM" id="SSF53756">
    <property type="entry name" value="UDP-Glycosyltransferase/glycogen phosphorylase"/>
    <property type="match status" value="1"/>
</dbReference>
<evidence type="ECO:0000313" key="3">
    <source>
        <dbReference type="Proteomes" id="UP000557307"/>
    </source>
</evidence>